<gene>
    <name evidence="8" type="ORF">GLX27_001364</name>
</gene>
<sequence>MQIVIAAYMLMVDLCLCAQYFAYHKASPPTRTGTYVTERSPLLVTRYRRGLDHPNRSYSINTRSSRSSRHRVAAPASMSRPELVRAKSSDAYITPKSRGKGKQNARRSQTVDRSHTRRANMVDSIEDVSGPSDMESTTETLARGRRRERLLVPLTEAAMLANGALDMQHDGNAVAPAQHLRRHRLLAPRPGTTRRGSSMVLLGIGALFAFARLPGSDTGSAPSTIRTTALGLHPLANSSSTLHDTSLLAAPRHPFLLYMPTHDSEPDRTERRRPPLAFSQLVGRVLAWLCTLLYMTSRMPQIWTNFQRRSVKGLSLLLFISAFVANLLYSVSILSNPKAVGPERRAFLMESLPFLLGSAGTLMFDLVIIVQWFMWHKRS</sequence>
<evidence type="ECO:0000256" key="3">
    <source>
        <dbReference type="ARBA" id="ARBA00022989"/>
    </source>
</evidence>
<evidence type="ECO:0000256" key="1">
    <source>
        <dbReference type="ARBA" id="ARBA00004141"/>
    </source>
</evidence>
<evidence type="ECO:0000256" key="6">
    <source>
        <dbReference type="SAM" id="Phobius"/>
    </source>
</evidence>
<feature type="chain" id="PRO_5045151225" evidence="7">
    <location>
        <begin position="18"/>
        <end position="379"/>
    </location>
</feature>
<comment type="subcellular location">
    <subcellularLocation>
        <location evidence="1">Membrane</location>
        <topology evidence="1">Multi-pass membrane protein</topology>
    </subcellularLocation>
</comment>
<protein>
    <submittedName>
        <fullName evidence="8">Uncharacterized protein</fullName>
    </submittedName>
</protein>
<feature type="transmembrane region" description="Helical" evidence="6">
    <location>
        <begin position="316"/>
        <end position="334"/>
    </location>
</feature>
<dbReference type="Proteomes" id="UP000818624">
    <property type="component" value="Chromosome 1"/>
</dbReference>
<organism evidence="8 9">
    <name type="scientific">Malassezia furfur</name>
    <name type="common">Pityriasis versicolor infection agent</name>
    <name type="synonym">Pityrosporum furfur</name>
    <dbReference type="NCBI Taxonomy" id="55194"/>
    <lineage>
        <taxon>Eukaryota</taxon>
        <taxon>Fungi</taxon>
        <taxon>Dikarya</taxon>
        <taxon>Basidiomycota</taxon>
        <taxon>Ustilaginomycotina</taxon>
        <taxon>Malasseziomycetes</taxon>
        <taxon>Malasseziales</taxon>
        <taxon>Malasseziaceae</taxon>
        <taxon>Malassezia</taxon>
    </lineage>
</organism>
<reference evidence="8 9" key="1">
    <citation type="journal article" date="2020" name="Elife">
        <title>Loss of centromere function drives karyotype evolution in closely related Malassezia species.</title>
        <authorList>
            <person name="Sankaranarayanan S.R."/>
            <person name="Ianiri G."/>
            <person name="Coelho M.A."/>
            <person name="Reza M.H."/>
            <person name="Thimmappa B.C."/>
            <person name="Ganguly P."/>
            <person name="Vadnala R.N."/>
            <person name="Sun S."/>
            <person name="Siddharthan R."/>
            <person name="Tellgren-Roth C."/>
            <person name="Dawson T.L."/>
            <person name="Heitman J."/>
            <person name="Sanyal K."/>
        </authorList>
    </citation>
    <scope>NUCLEOTIDE SEQUENCE [LARGE SCALE GENOMIC DNA]</scope>
    <source>
        <strain evidence="8">CBS14141</strain>
    </source>
</reference>
<name>A0ABY8EPN2_MALFU</name>
<evidence type="ECO:0000313" key="9">
    <source>
        <dbReference type="Proteomes" id="UP000818624"/>
    </source>
</evidence>
<keyword evidence="2 6" id="KW-0812">Transmembrane</keyword>
<keyword evidence="4 6" id="KW-0472">Membrane</keyword>
<dbReference type="PANTHER" id="PTHR16201:SF34">
    <property type="entry name" value="LYSOSOMAL AMINO ACID TRANSPORTER 1"/>
    <property type="match status" value="1"/>
</dbReference>
<feature type="compositionally biased region" description="Low complexity" evidence="5">
    <location>
        <begin position="56"/>
        <end position="65"/>
    </location>
</feature>
<dbReference type="EMBL" id="CP046234">
    <property type="protein sequence ID" value="WFD46725.1"/>
    <property type="molecule type" value="Genomic_DNA"/>
</dbReference>
<dbReference type="Gene3D" id="1.20.1280.290">
    <property type="match status" value="1"/>
</dbReference>
<keyword evidence="3 6" id="KW-1133">Transmembrane helix</keyword>
<accession>A0ABY8EPN2</accession>
<dbReference type="Pfam" id="PF04193">
    <property type="entry name" value="PQ-loop"/>
    <property type="match status" value="1"/>
</dbReference>
<evidence type="ECO:0000256" key="5">
    <source>
        <dbReference type="SAM" id="MobiDB-lite"/>
    </source>
</evidence>
<dbReference type="InterPro" id="IPR006603">
    <property type="entry name" value="PQ-loop_rpt"/>
</dbReference>
<evidence type="ECO:0000256" key="4">
    <source>
        <dbReference type="ARBA" id="ARBA00023136"/>
    </source>
</evidence>
<feature type="transmembrane region" description="Helical" evidence="6">
    <location>
        <begin position="354"/>
        <end position="375"/>
    </location>
</feature>
<evidence type="ECO:0000256" key="7">
    <source>
        <dbReference type="SAM" id="SignalP"/>
    </source>
</evidence>
<keyword evidence="7" id="KW-0732">Signal</keyword>
<dbReference type="InterPro" id="IPR051415">
    <property type="entry name" value="LAAT-1"/>
</dbReference>
<feature type="transmembrane region" description="Helical" evidence="6">
    <location>
        <begin position="276"/>
        <end position="295"/>
    </location>
</feature>
<proteinExistence type="predicted"/>
<feature type="region of interest" description="Disordered" evidence="5">
    <location>
        <begin position="53"/>
        <end position="121"/>
    </location>
</feature>
<dbReference type="SMART" id="SM00679">
    <property type="entry name" value="CTNS"/>
    <property type="match status" value="1"/>
</dbReference>
<keyword evidence="9" id="KW-1185">Reference proteome</keyword>
<dbReference type="PANTHER" id="PTHR16201">
    <property type="entry name" value="SEVEN TRANSMEMBRANE PROTEIN 1-RELATED"/>
    <property type="match status" value="1"/>
</dbReference>
<feature type="signal peptide" evidence="7">
    <location>
        <begin position="1"/>
        <end position="17"/>
    </location>
</feature>
<evidence type="ECO:0000256" key="2">
    <source>
        <dbReference type="ARBA" id="ARBA00022692"/>
    </source>
</evidence>
<evidence type="ECO:0000313" key="8">
    <source>
        <dbReference type="EMBL" id="WFD46725.1"/>
    </source>
</evidence>